<dbReference type="Pfam" id="PF17820">
    <property type="entry name" value="PDZ_6"/>
    <property type="match status" value="1"/>
</dbReference>
<feature type="domain" description="PDZ" evidence="6">
    <location>
        <begin position="264"/>
        <end position="325"/>
    </location>
</feature>
<dbReference type="Gene3D" id="2.30.42.10">
    <property type="match status" value="3"/>
</dbReference>
<evidence type="ECO:0000256" key="5">
    <source>
        <dbReference type="SAM" id="Phobius"/>
    </source>
</evidence>
<keyword evidence="7" id="KW-0645">Protease</keyword>
<dbReference type="InterPro" id="IPR001193">
    <property type="entry name" value="MBTPS2"/>
</dbReference>
<evidence type="ECO:0000256" key="3">
    <source>
        <dbReference type="ARBA" id="ARBA00022989"/>
    </source>
</evidence>
<organism evidence="7 8">
    <name type="scientific">Halolamina litorea</name>
    <dbReference type="NCBI Taxonomy" id="1515593"/>
    <lineage>
        <taxon>Archaea</taxon>
        <taxon>Methanobacteriati</taxon>
        <taxon>Methanobacteriota</taxon>
        <taxon>Stenosarchaea group</taxon>
        <taxon>Halobacteria</taxon>
        <taxon>Halobacteriales</taxon>
        <taxon>Haloferacaceae</taxon>
    </lineage>
</organism>
<dbReference type="InterPro" id="IPR041489">
    <property type="entry name" value="PDZ_6"/>
</dbReference>
<dbReference type="CDD" id="cd06159">
    <property type="entry name" value="S2P-M50_PDZ_Arch"/>
    <property type="match status" value="1"/>
</dbReference>
<feature type="transmembrane region" description="Helical" evidence="5">
    <location>
        <begin position="491"/>
        <end position="514"/>
    </location>
</feature>
<dbReference type="EMBL" id="JBHUCZ010000001">
    <property type="protein sequence ID" value="MFD1566086.1"/>
    <property type="molecule type" value="Genomic_DNA"/>
</dbReference>
<comment type="subcellular location">
    <subcellularLocation>
        <location evidence="1">Endomembrane system</location>
        <topology evidence="1">Multi-pass membrane protein</topology>
    </subcellularLocation>
</comment>
<feature type="transmembrane region" description="Helical" evidence="5">
    <location>
        <begin position="591"/>
        <end position="612"/>
    </location>
</feature>
<evidence type="ECO:0000259" key="6">
    <source>
        <dbReference type="PROSITE" id="PS50106"/>
    </source>
</evidence>
<comment type="caution">
    <text evidence="7">The sequence shown here is derived from an EMBL/GenBank/DDBJ whole genome shotgun (WGS) entry which is preliminary data.</text>
</comment>
<keyword evidence="3 5" id="KW-1133">Transmembrane helix</keyword>
<evidence type="ECO:0000256" key="2">
    <source>
        <dbReference type="ARBA" id="ARBA00022692"/>
    </source>
</evidence>
<proteinExistence type="predicted"/>
<feature type="transmembrane region" description="Helical" evidence="5">
    <location>
        <begin position="534"/>
        <end position="553"/>
    </location>
</feature>
<dbReference type="PROSITE" id="PS50106">
    <property type="entry name" value="PDZ"/>
    <property type="match status" value="1"/>
</dbReference>
<dbReference type="InterPro" id="IPR036034">
    <property type="entry name" value="PDZ_sf"/>
</dbReference>
<dbReference type="InterPro" id="IPR001478">
    <property type="entry name" value="PDZ"/>
</dbReference>
<protein>
    <submittedName>
        <fullName evidence="7">Site-2 protease family protein</fullName>
    </submittedName>
</protein>
<sequence length="618" mass="63606">MIDGLLQVVPSVGPLTWVLVGALAYTLAAYWLDAEGYLPDAIHVSGPITTIHTKRGRAFLNWLAGPKRFWRAWTNVGLGITLVIMVGMFVMLLQQGRSIIENPPAPSAVNEPGNVLVIPGVNEFLPLSVAPEIVAGLLIGLVVHEGGHGLLCRVENIDIESMGLVTFAVIPIGAFVEPDEEDQRTADRGGRARMFAAGVTNNYVVTIVAFALLLGPVVGSIGVAAGAPIGGVLPGSAADDAGIEPGDRIVMAGGQEIGDGGELDSYLEESTDGSVQVTLSDGTETTVERSLLVTRLAGGSPFDREGAAGVDVNDTVTAINGTEVRTEQGLREAIGDRTTVAVTTDDGETTTAPMGVLALASTPNTTAGASDPADHPLNYSAGFPGREPFTVLSIDGQRTLTPADVTAALDGKAAGTSVEVVAVVDGERRTATVTLAADYREGESGGYLGISPLSGYGGIGASSLGVDYYPAAGFLSLLSGDGSMGIGAGSALALVLVVLLLPFIGAVGGAGYNFAGFVGINRGFYEIAGPLEPLGGGVFLLANLLFWTGWINLNLAIFNCIPAYPLDGGRILRASVEAVVSRLPIEDKHTATRAVTTSVGLAMLACLLLVVFGPQYLN</sequence>
<feature type="transmembrane region" description="Helical" evidence="5">
    <location>
        <begin position="72"/>
        <end position="93"/>
    </location>
</feature>
<keyword evidence="7" id="KW-0378">Hydrolase</keyword>
<reference evidence="7 8" key="1">
    <citation type="journal article" date="2019" name="Int. J. Syst. Evol. Microbiol.">
        <title>The Global Catalogue of Microorganisms (GCM) 10K type strain sequencing project: providing services to taxonomists for standard genome sequencing and annotation.</title>
        <authorList>
            <consortium name="The Broad Institute Genomics Platform"/>
            <consortium name="The Broad Institute Genome Sequencing Center for Infectious Disease"/>
            <person name="Wu L."/>
            <person name="Ma J."/>
        </authorList>
    </citation>
    <scope>NUCLEOTIDE SEQUENCE [LARGE SCALE GENOMIC DNA]</scope>
    <source>
        <strain evidence="7 8">CGMCC 1.12859</strain>
    </source>
</reference>
<dbReference type="GO" id="GO:0006508">
    <property type="term" value="P:proteolysis"/>
    <property type="evidence" value="ECO:0007669"/>
    <property type="project" value="UniProtKB-KW"/>
</dbReference>
<name>A0ABD6BMB7_9EURY</name>
<dbReference type="Proteomes" id="UP001597139">
    <property type="component" value="Unassembled WGS sequence"/>
</dbReference>
<keyword evidence="4 5" id="KW-0472">Membrane</keyword>
<dbReference type="SUPFAM" id="SSF50156">
    <property type="entry name" value="PDZ domain-like"/>
    <property type="match status" value="2"/>
</dbReference>
<dbReference type="GO" id="GO:0008233">
    <property type="term" value="F:peptidase activity"/>
    <property type="evidence" value="ECO:0007669"/>
    <property type="project" value="UniProtKB-KW"/>
</dbReference>
<dbReference type="InterPro" id="IPR008915">
    <property type="entry name" value="Peptidase_M50"/>
</dbReference>
<evidence type="ECO:0000256" key="1">
    <source>
        <dbReference type="ARBA" id="ARBA00004127"/>
    </source>
</evidence>
<dbReference type="PANTHER" id="PTHR13325:SF3">
    <property type="entry name" value="MEMBRANE-BOUND TRANSCRIPTION FACTOR SITE-2 PROTEASE"/>
    <property type="match status" value="1"/>
</dbReference>
<dbReference type="GO" id="GO:0012505">
    <property type="term" value="C:endomembrane system"/>
    <property type="evidence" value="ECO:0007669"/>
    <property type="project" value="UniProtKB-SubCell"/>
</dbReference>
<evidence type="ECO:0000313" key="8">
    <source>
        <dbReference type="Proteomes" id="UP001597139"/>
    </source>
</evidence>
<accession>A0ABD6BMB7</accession>
<dbReference type="AlphaFoldDB" id="A0ABD6BMB7"/>
<dbReference type="PANTHER" id="PTHR13325">
    <property type="entry name" value="PROTEASE M50 MEMBRANE-BOUND TRANSCRIPTION FACTOR SITE 2 PROTEASE"/>
    <property type="match status" value="1"/>
</dbReference>
<keyword evidence="8" id="KW-1185">Reference proteome</keyword>
<dbReference type="RefSeq" id="WP_267645344.1">
    <property type="nucleotide sequence ID" value="NZ_JANHGR010000001.1"/>
</dbReference>
<dbReference type="Pfam" id="PF02163">
    <property type="entry name" value="Peptidase_M50"/>
    <property type="match status" value="2"/>
</dbReference>
<evidence type="ECO:0000313" key="7">
    <source>
        <dbReference type="EMBL" id="MFD1566086.1"/>
    </source>
</evidence>
<feature type="transmembrane region" description="Helical" evidence="5">
    <location>
        <begin position="12"/>
        <end position="32"/>
    </location>
</feature>
<keyword evidence="2 5" id="KW-0812">Transmembrane</keyword>
<evidence type="ECO:0000256" key="4">
    <source>
        <dbReference type="ARBA" id="ARBA00023136"/>
    </source>
</evidence>
<gene>
    <name evidence="7" type="ORF">ACFSAU_01135</name>
</gene>